<dbReference type="EMBL" id="BART01008660">
    <property type="protein sequence ID" value="GAG56317.1"/>
    <property type="molecule type" value="Genomic_DNA"/>
</dbReference>
<evidence type="ECO:0000313" key="1">
    <source>
        <dbReference type="EMBL" id="GAG56317.1"/>
    </source>
</evidence>
<sequence length="145" mass="16606">QVGDRLWVRETWSTMAIYDKLSPKDITVGSPIWYCDTGGDEPTNCGDDKGKTRPSMFMPRWASRITLEITEVRVERVQEIGGEEAMAEGIILPYRVHGGGDSEYYEGIAESYIHHFSKLWDSLNAKRGYGWEVNPWVWVISFEVV</sequence>
<proteinExistence type="predicted"/>
<feature type="non-terminal residue" evidence="1">
    <location>
        <position position="1"/>
    </location>
</feature>
<protein>
    <recommendedName>
        <fullName evidence="2">ASCH domain-containing protein</fullName>
    </recommendedName>
</protein>
<accession>X0ZDN5</accession>
<name>X0ZDN5_9ZZZZ</name>
<evidence type="ECO:0008006" key="2">
    <source>
        <dbReference type="Google" id="ProtNLM"/>
    </source>
</evidence>
<reference evidence="1" key="1">
    <citation type="journal article" date="2014" name="Front. Microbiol.">
        <title>High frequency of phylogenetically diverse reductive dehalogenase-homologous genes in deep subseafloor sedimentary metagenomes.</title>
        <authorList>
            <person name="Kawai M."/>
            <person name="Futagami T."/>
            <person name="Toyoda A."/>
            <person name="Takaki Y."/>
            <person name="Nishi S."/>
            <person name="Hori S."/>
            <person name="Arai W."/>
            <person name="Tsubouchi T."/>
            <person name="Morono Y."/>
            <person name="Uchiyama I."/>
            <person name="Ito T."/>
            <person name="Fujiyama A."/>
            <person name="Inagaki F."/>
            <person name="Takami H."/>
        </authorList>
    </citation>
    <scope>NUCLEOTIDE SEQUENCE</scope>
    <source>
        <strain evidence="1">Expedition CK06-06</strain>
    </source>
</reference>
<organism evidence="1">
    <name type="scientific">marine sediment metagenome</name>
    <dbReference type="NCBI Taxonomy" id="412755"/>
    <lineage>
        <taxon>unclassified sequences</taxon>
        <taxon>metagenomes</taxon>
        <taxon>ecological metagenomes</taxon>
    </lineage>
</organism>
<comment type="caution">
    <text evidence="1">The sequence shown here is derived from an EMBL/GenBank/DDBJ whole genome shotgun (WGS) entry which is preliminary data.</text>
</comment>
<gene>
    <name evidence="1" type="ORF">S01H4_19421</name>
</gene>
<dbReference type="AlphaFoldDB" id="X0ZDN5"/>